<dbReference type="OrthoDB" id="7287565at2759"/>
<proteinExistence type="predicted"/>
<sequence>MQEIVPRIKLHVPVDRRVEQRLGFFQVLTCDSEYFKPVRLFRMEQTRLCPARLTVIERELVVSKLRAEDAWEAELRDVRSDYVQTVANISAAARAVMARSSRAVSRCDPSTYVRGKNYISYSFRSLYIRFPNILGLRRNAFLYPWQRSGAFCDGATSECTTTRVIRACLAAPESGRRFETIIERGGIFDFDWYYKGPIISDDRCEHDPMIGQYRQGSNDACLCSEPSTLKKNAYLNKSAVYSDVNNNRVITGIRFRTRWAITYLEVQEGEMVNGSVLPQSVRWREDVTRQLEDYERRHYVLPDDFELGKNDEYVALPDGVVNPNFDSSIVNLRRADVNFNLDDIILPAGMVVTGVKFEESQYFNGISLMIEGWEVFNSIGDFKFSDRRQWFSNDNYNSPYPYFEFGSSGLRQTYVGPPNSGGTRPVSAQLLDSLVDAIRFFMTGKRVNLDKCGDPLRGPKRNKELSTPGDSSVAFQLSDWNRDGSQSLIPFIDLQEVITNPPSPIGGLGIFYKGQEDHGGFISLKVFDMDDSIFMFTGRFALKAFFQWLFTGTIEP</sequence>
<accession>A0A4C1X7S8</accession>
<dbReference type="Proteomes" id="UP000299102">
    <property type="component" value="Unassembled WGS sequence"/>
</dbReference>
<organism evidence="1 2">
    <name type="scientific">Eumeta variegata</name>
    <name type="common">Bagworm moth</name>
    <name type="synonym">Eumeta japonica</name>
    <dbReference type="NCBI Taxonomy" id="151549"/>
    <lineage>
        <taxon>Eukaryota</taxon>
        <taxon>Metazoa</taxon>
        <taxon>Ecdysozoa</taxon>
        <taxon>Arthropoda</taxon>
        <taxon>Hexapoda</taxon>
        <taxon>Insecta</taxon>
        <taxon>Pterygota</taxon>
        <taxon>Neoptera</taxon>
        <taxon>Endopterygota</taxon>
        <taxon>Lepidoptera</taxon>
        <taxon>Glossata</taxon>
        <taxon>Ditrysia</taxon>
        <taxon>Tineoidea</taxon>
        <taxon>Psychidae</taxon>
        <taxon>Oiketicinae</taxon>
        <taxon>Eumeta</taxon>
    </lineage>
</organism>
<dbReference type="STRING" id="151549.A0A4C1X7S8"/>
<name>A0A4C1X7S8_EUMVA</name>
<dbReference type="InterPro" id="IPR032062">
    <property type="entry name" value="DUF4803"/>
</dbReference>
<dbReference type="Pfam" id="PF16061">
    <property type="entry name" value="DUF4803"/>
    <property type="match status" value="1"/>
</dbReference>
<evidence type="ECO:0000313" key="2">
    <source>
        <dbReference type="Proteomes" id="UP000299102"/>
    </source>
</evidence>
<reference evidence="1 2" key="1">
    <citation type="journal article" date="2019" name="Commun. Biol.">
        <title>The bagworm genome reveals a unique fibroin gene that provides high tensile strength.</title>
        <authorList>
            <person name="Kono N."/>
            <person name="Nakamura H."/>
            <person name="Ohtoshi R."/>
            <person name="Tomita M."/>
            <person name="Numata K."/>
            <person name="Arakawa K."/>
        </authorList>
    </citation>
    <scope>NUCLEOTIDE SEQUENCE [LARGE SCALE GENOMIC DNA]</scope>
</reference>
<keyword evidence="2" id="KW-1185">Reference proteome</keyword>
<dbReference type="PANTHER" id="PTHR47890:SF1">
    <property type="entry name" value="LD24308P"/>
    <property type="match status" value="1"/>
</dbReference>
<gene>
    <name evidence="1" type="ORF">EVAR_11585_1</name>
</gene>
<dbReference type="EMBL" id="BGZK01000732">
    <property type="protein sequence ID" value="GBP58305.1"/>
    <property type="molecule type" value="Genomic_DNA"/>
</dbReference>
<dbReference type="AlphaFoldDB" id="A0A4C1X7S8"/>
<dbReference type="PANTHER" id="PTHR47890">
    <property type="entry name" value="LD24308P"/>
    <property type="match status" value="1"/>
</dbReference>
<protein>
    <submittedName>
        <fullName evidence="1">Uncharacterized protein</fullName>
    </submittedName>
</protein>
<evidence type="ECO:0000313" key="1">
    <source>
        <dbReference type="EMBL" id="GBP58305.1"/>
    </source>
</evidence>
<comment type="caution">
    <text evidence="1">The sequence shown here is derived from an EMBL/GenBank/DDBJ whole genome shotgun (WGS) entry which is preliminary data.</text>
</comment>